<keyword evidence="6 8" id="KW-0472">Membrane</keyword>
<evidence type="ECO:0000256" key="1">
    <source>
        <dbReference type="ARBA" id="ARBA00022448"/>
    </source>
</evidence>
<dbReference type="PROSITE" id="PS01067">
    <property type="entry name" value="SECE_SEC61G"/>
    <property type="match status" value="1"/>
</dbReference>
<dbReference type="GO" id="GO:0006605">
    <property type="term" value="P:protein targeting"/>
    <property type="evidence" value="ECO:0007669"/>
    <property type="project" value="UniProtKB-UniRule"/>
</dbReference>
<protein>
    <recommendedName>
        <fullName evidence="8">Protein translocase subunit SecE</fullName>
    </recommendedName>
    <alternativeName>
        <fullName evidence="8">Protein transport protein Sec61 gamma subunit homolog</fullName>
    </alternativeName>
</protein>
<evidence type="ECO:0000256" key="3">
    <source>
        <dbReference type="ARBA" id="ARBA00022927"/>
    </source>
</evidence>
<dbReference type="InterPro" id="IPR008158">
    <property type="entry name" value="Translocase_Sec61-g"/>
</dbReference>
<dbReference type="InterPro" id="IPR001901">
    <property type="entry name" value="Translocase_SecE/Sec61-g"/>
</dbReference>
<reference evidence="9 10" key="1">
    <citation type="journal article" date="2016" name="Genome Announc.">
        <title>Complete genome sequence of the hyperthermophilic and piezophilic archaeon Thermococcus barophilus Ch5, capable of growth at the expense of hydrogenogenesis from carbon monoxide and formate.</title>
        <authorList>
            <person name="Oger P."/>
            <person name="Sokolova T.G."/>
            <person name="Kozhevnikova D.A."/>
            <person name="Taranov E.A."/>
            <person name="Vannier P."/>
            <person name="Lee H.S."/>
            <person name="Kwon K.K."/>
            <person name="Kang S.G."/>
            <person name="Lee J.H."/>
            <person name="Bonch-Osmolovskaya E.A."/>
            <person name="Lebedinsky A.V."/>
        </authorList>
    </citation>
    <scope>NUCLEOTIDE SEQUENCE [LARGE SCALE GENOMIC DNA]</scope>
    <source>
        <strain evidence="10">Ch5</strain>
    </source>
</reference>
<organism evidence="9 10">
    <name type="scientific">Thermococcus barophilus</name>
    <dbReference type="NCBI Taxonomy" id="55802"/>
    <lineage>
        <taxon>Archaea</taxon>
        <taxon>Methanobacteriati</taxon>
        <taxon>Methanobacteriota</taxon>
        <taxon>Thermococci</taxon>
        <taxon>Thermococcales</taxon>
        <taxon>Thermococcaceae</taxon>
        <taxon>Thermococcus</taxon>
    </lineage>
</organism>
<name>A0A0S1X917_THEBA</name>
<comment type="similarity">
    <text evidence="8">Belongs to the SecE/SEC61-gamma family.</text>
</comment>
<dbReference type="GO" id="GO:0005886">
    <property type="term" value="C:plasma membrane"/>
    <property type="evidence" value="ECO:0007669"/>
    <property type="project" value="UniProtKB-SubCell"/>
</dbReference>
<evidence type="ECO:0000256" key="7">
    <source>
        <dbReference type="ARBA" id="ARBA00037847"/>
    </source>
</evidence>
<evidence type="ECO:0000313" key="10">
    <source>
        <dbReference type="Proteomes" id="UP000066042"/>
    </source>
</evidence>
<dbReference type="AlphaFoldDB" id="A0A0S1X917"/>
<comment type="subunit">
    <text evidence="8">Component of the Sec protein translocase complex. Heterotrimer consisting of SecY (alpha), SecG (beta) and SecE (gamma) subunits. The heterotrimers can form oligomers, although 1 heterotrimer is thought to be able to translocate proteins. Interacts with the ribosome. May interact with SecDF, and other proteins may be involved.</text>
</comment>
<keyword evidence="4 8" id="KW-1133">Transmembrane helix</keyword>
<evidence type="ECO:0000256" key="6">
    <source>
        <dbReference type="ARBA" id="ARBA00023136"/>
    </source>
</evidence>
<sequence>MPTRGYMEKLKNFLSESKRVLLVTKKPSGKEYKMAAKITGLGIILIGLIGMIIRIIGTLITGQ</sequence>
<dbReference type="NCBIfam" id="NF006909">
    <property type="entry name" value="PRK09400.1-4"/>
    <property type="match status" value="1"/>
</dbReference>
<evidence type="ECO:0000256" key="8">
    <source>
        <dbReference type="HAMAP-Rule" id="MF_00422"/>
    </source>
</evidence>
<dbReference type="STRING" id="55802.TBCH5v1_0230"/>
<dbReference type="GO" id="GO:0012505">
    <property type="term" value="C:endomembrane system"/>
    <property type="evidence" value="ECO:0007669"/>
    <property type="project" value="UniProtKB-SubCell"/>
</dbReference>
<evidence type="ECO:0000256" key="4">
    <source>
        <dbReference type="ARBA" id="ARBA00022989"/>
    </source>
</evidence>
<dbReference type="GO" id="GO:0009306">
    <property type="term" value="P:protein secretion"/>
    <property type="evidence" value="ECO:0007669"/>
    <property type="project" value="UniProtKB-UniRule"/>
</dbReference>
<feature type="transmembrane region" description="Helical" evidence="8">
    <location>
        <begin position="38"/>
        <end position="60"/>
    </location>
</feature>
<proteinExistence type="inferred from homology"/>
<keyword evidence="8" id="KW-1003">Cell membrane</keyword>
<dbReference type="InterPro" id="IPR023391">
    <property type="entry name" value="Prot_translocase_SecE_dom_sf"/>
</dbReference>
<gene>
    <name evidence="8 9" type="primary">secE</name>
    <name evidence="9" type="ORF">TBCH5v1_0230</name>
</gene>
<dbReference type="NCBIfam" id="TIGR00327">
    <property type="entry name" value="secE_euk_arch"/>
    <property type="match status" value="1"/>
</dbReference>
<dbReference type="SUPFAM" id="SSF103456">
    <property type="entry name" value="Preprotein translocase SecE subunit"/>
    <property type="match status" value="1"/>
</dbReference>
<comment type="subcellular location">
    <subcellularLocation>
        <location evidence="8">Cell membrane</location>
        <topology evidence="8">Single-pass membrane protein</topology>
    </subcellularLocation>
    <subcellularLocation>
        <location evidence="7">Endomembrane system</location>
        <topology evidence="7">Single-pass membrane protein</topology>
    </subcellularLocation>
</comment>
<dbReference type="EMBL" id="CP013050">
    <property type="protein sequence ID" value="ALM74208.1"/>
    <property type="molecule type" value="Genomic_DNA"/>
</dbReference>
<keyword evidence="3 8" id="KW-0653">Protein transport</keyword>
<evidence type="ECO:0000313" key="9">
    <source>
        <dbReference type="EMBL" id="ALM74208.1"/>
    </source>
</evidence>
<dbReference type="HAMAP" id="MF_00422">
    <property type="entry name" value="SecE"/>
    <property type="match status" value="1"/>
</dbReference>
<dbReference type="Pfam" id="PF00584">
    <property type="entry name" value="SecE"/>
    <property type="match status" value="1"/>
</dbReference>
<keyword evidence="2 8" id="KW-0812">Transmembrane</keyword>
<comment type="function">
    <text evidence="8">Essential subunit of the Sec protein translocation channel SecYEG. Clamps together the 2 halves of SecY. May contact the channel plug during translocation.</text>
</comment>
<evidence type="ECO:0000256" key="5">
    <source>
        <dbReference type="ARBA" id="ARBA00023010"/>
    </source>
</evidence>
<dbReference type="GO" id="GO:0065002">
    <property type="term" value="P:intracellular protein transmembrane transport"/>
    <property type="evidence" value="ECO:0007669"/>
    <property type="project" value="UniProtKB-UniRule"/>
</dbReference>
<dbReference type="Gene3D" id="1.20.5.820">
    <property type="entry name" value="Preprotein translocase SecE subunit"/>
    <property type="match status" value="1"/>
</dbReference>
<dbReference type="PATRIC" id="fig|55802.8.peg.227"/>
<evidence type="ECO:0000256" key="2">
    <source>
        <dbReference type="ARBA" id="ARBA00022692"/>
    </source>
</evidence>
<dbReference type="Proteomes" id="UP000066042">
    <property type="component" value="Chromosome"/>
</dbReference>
<keyword evidence="1 8" id="KW-0813">Transport</keyword>
<dbReference type="GO" id="GO:0008320">
    <property type="term" value="F:protein transmembrane transporter activity"/>
    <property type="evidence" value="ECO:0007669"/>
    <property type="project" value="UniProtKB-UniRule"/>
</dbReference>
<dbReference type="OMA" id="DFLHQCR"/>
<accession>A0A0S1X917</accession>
<keyword evidence="5 8" id="KW-0811">Translocation</keyword>